<dbReference type="GO" id="GO:0016787">
    <property type="term" value="F:hydrolase activity"/>
    <property type="evidence" value="ECO:0007669"/>
    <property type="project" value="UniProtKB-KW"/>
</dbReference>
<dbReference type="CDD" id="cd18873">
    <property type="entry name" value="NUDIX_NadM_like"/>
    <property type="match status" value="1"/>
</dbReference>
<dbReference type="EMBL" id="SMDC01000012">
    <property type="protein sequence ID" value="TCW34170.1"/>
    <property type="molecule type" value="Genomic_DNA"/>
</dbReference>
<evidence type="ECO:0000313" key="3">
    <source>
        <dbReference type="EMBL" id="TCW34170.1"/>
    </source>
</evidence>
<evidence type="ECO:0000256" key="1">
    <source>
        <dbReference type="ARBA" id="ARBA00022801"/>
    </source>
</evidence>
<dbReference type="InterPro" id="IPR020476">
    <property type="entry name" value="Nudix_hydrolase"/>
</dbReference>
<keyword evidence="1" id="KW-0378">Hydrolase</keyword>
<feature type="domain" description="Nudix hydrolase" evidence="2">
    <location>
        <begin position="8"/>
        <end position="136"/>
    </location>
</feature>
<dbReference type="Pfam" id="PF00293">
    <property type="entry name" value="NUDIX"/>
    <property type="match status" value="1"/>
</dbReference>
<accession>A0A4V6P4P4</accession>
<dbReference type="RefSeq" id="WP_123140678.1">
    <property type="nucleotide sequence ID" value="NZ_NRRH01000008.1"/>
</dbReference>
<dbReference type="SUPFAM" id="SSF55811">
    <property type="entry name" value="Nudix"/>
    <property type="match status" value="1"/>
</dbReference>
<dbReference type="Gene3D" id="3.90.79.10">
    <property type="entry name" value="Nucleoside Triphosphate Pyrophosphohydrolase"/>
    <property type="match status" value="1"/>
</dbReference>
<name>A0A4V6P4P4_MARGR</name>
<dbReference type="PANTHER" id="PTHR43736">
    <property type="entry name" value="ADP-RIBOSE PYROPHOSPHATASE"/>
    <property type="match status" value="1"/>
</dbReference>
<dbReference type="Proteomes" id="UP000295247">
    <property type="component" value="Unassembled WGS sequence"/>
</dbReference>
<reference evidence="3 4" key="1">
    <citation type="submission" date="2019-03" db="EMBL/GenBank/DDBJ databases">
        <title>Genomic Encyclopedia of Type Strains, Phase IV (KMG-IV): sequencing the most valuable type-strain genomes for metagenomic binning, comparative biology and taxonomic classification.</title>
        <authorList>
            <person name="Goeker M."/>
        </authorList>
    </citation>
    <scope>NUCLEOTIDE SEQUENCE [LARGE SCALE GENOMIC DNA]</scope>
    <source>
        <strain evidence="3 4">DSM 203</strain>
    </source>
</reference>
<sequence length="146" mass="16124">MPAPVTPLLTVDVIIELVDRPERPIVLIERRNPPHGWAIPGGFVDPGERVERAAVREALEETALQVELHALLGVYSSPLRDPRAHTASAVYIATASGEPEARDDAKGVELFNPDELPERLAFDHAEILTDYRRFRLVGTLPPPRLG</sequence>
<evidence type="ECO:0000313" key="4">
    <source>
        <dbReference type="Proteomes" id="UP000295247"/>
    </source>
</evidence>
<protein>
    <submittedName>
        <fullName evidence="3">8-oxo-dGTP diphosphatase</fullName>
    </submittedName>
</protein>
<dbReference type="PRINTS" id="PR00502">
    <property type="entry name" value="NUDIXFAMILY"/>
</dbReference>
<gene>
    <name evidence="3" type="ORF">EDC29_11222</name>
</gene>
<dbReference type="PROSITE" id="PS51462">
    <property type="entry name" value="NUDIX"/>
    <property type="match status" value="1"/>
</dbReference>
<organism evidence="3 4">
    <name type="scientific">Marichromatium gracile</name>
    <name type="common">Chromatium gracile</name>
    <dbReference type="NCBI Taxonomy" id="1048"/>
    <lineage>
        <taxon>Bacteria</taxon>
        <taxon>Pseudomonadati</taxon>
        <taxon>Pseudomonadota</taxon>
        <taxon>Gammaproteobacteria</taxon>
        <taxon>Chromatiales</taxon>
        <taxon>Chromatiaceae</taxon>
        <taxon>Marichromatium</taxon>
    </lineage>
</organism>
<dbReference type="InterPro" id="IPR015797">
    <property type="entry name" value="NUDIX_hydrolase-like_dom_sf"/>
</dbReference>
<comment type="caution">
    <text evidence="3">The sequence shown here is derived from an EMBL/GenBank/DDBJ whole genome shotgun (WGS) entry which is preliminary data.</text>
</comment>
<evidence type="ECO:0000259" key="2">
    <source>
        <dbReference type="PROSITE" id="PS51462"/>
    </source>
</evidence>
<dbReference type="PANTHER" id="PTHR43736:SF1">
    <property type="entry name" value="DIHYDRONEOPTERIN TRIPHOSPHATE DIPHOSPHATASE"/>
    <property type="match status" value="1"/>
</dbReference>
<dbReference type="InterPro" id="IPR000086">
    <property type="entry name" value="NUDIX_hydrolase_dom"/>
</dbReference>
<dbReference type="AlphaFoldDB" id="A0A4V6P4P4"/>
<proteinExistence type="predicted"/>